<reference evidence="2 3" key="1">
    <citation type="journal article" date="2010" name="Nature">
        <title>Genome sequencing and analysis of the model grass Brachypodium distachyon.</title>
        <authorList>
            <consortium name="International Brachypodium Initiative"/>
        </authorList>
    </citation>
    <scope>NUCLEOTIDE SEQUENCE [LARGE SCALE GENOMIC DNA]</scope>
    <source>
        <strain evidence="2 3">Bd21</strain>
    </source>
</reference>
<organism evidence="2">
    <name type="scientific">Brachypodium distachyon</name>
    <name type="common">Purple false brome</name>
    <name type="synonym">Trachynia distachya</name>
    <dbReference type="NCBI Taxonomy" id="15368"/>
    <lineage>
        <taxon>Eukaryota</taxon>
        <taxon>Viridiplantae</taxon>
        <taxon>Streptophyta</taxon>
        <taxon>Embryophyta</taxon>
        <taxon>Tracheophyta</taxon>
        <taxon>Spermatophyta</taxon>
        <taxon>Magnoliopsida</taxon>
        <taxon>Liliopsida</taxon>
        <taxon>Poales</taxon>
        <taxon>Poaceae</taxon>
        <taxon>BOP clade</taxon>
        <taxon>Pooideae</taxon>
        <taxon>Stipodae</taxon>
        <taxon>Brachypodieae</taxon>
        <taxon>Brachypodium</taxon>
    </lineage>
</organism>
<evidence type="ECO:0000313" key="2">
    <source>
        <dbReference type="EMBL" id="PNT75961.1"/>
    </source>
</evidence>
<evidence type="ECO:0000313" key="4">
    <source>
        <dbReference type="Proteomes" id="UP000008810"/>
    </source>
</evidence>
<keyword evidence="1" id="KW-1133">Transmembrane helix</keyword>
<keyword evidence="1" id="KW-0812">Transmembrane</keyword>
<reference evidence="2" key="2">
    <citation type="submission" date="2017-06" db="EMBL/GenBank/DDBJ databases">
        <title>WGS assembly of Brachypodium distachyon.</title>
        <authorList>
            <consortium name="The International Brachypodium Initiative"/>
            <person name="Lucas S."/>
            <person name="Harmon-Smith M."/>
            <person name="Lail K."/>
            <person name="Tice H."/>
            <person name="Grimwood J."/>
            <person name="Bruce D."/>
            <person name="Barry K."/>
            <person name="Shu S."/>
            <person name="Lindquist E."/>
            <person name="Wang M."/>
            <person name="Pitluck S."/>
            <person name="Vogel J.P."/>
            <person name="Garvin D.F."/>
            <person name="Mockler T.C."/>
            <person name="Schmutz J."/>
            <person name="Rokhsar D."/>
            <person name="Bevan M.W."/>
        </authorList>
    </citation>
    <scope>NUCLEOTIDE SEQUENCE</scope>
    <source>
        <strain evidence="2">Bd21</strain>
    </source>
</reference>
<name>A0A2K2DNV7_BRADI</name>
<accession>A0A2K2DNV7</accession>
<dbReference type="InParanoid" id="A0A2K2DNV7"/>
<evidence type="ECO:0000256" key="1">
    <source>
        <dbReference type="SAM" id="Phobius"/>
    </source>
</evidence>
<evidence type="ECO:0000313" key="3">
    <source>
        <dbReference type="EnsemblPlants" id="PNT75961"/>
    </source>
</evidence>
<dbReference type="EnsemblPlants" id="PNT75961">
    <property type="protein sequence ID" value="PNT75961"/>
    <property type="gene ID" value="BRADI_1g42375v3"/>
</dbReference>
<keyword evidence="1" id="KW-0472">Membrane</keyword>
<dbReference type="EMBL" id="CM000880">
    <property type="protein sequence ID" value="PNT75961.1"/>
    <property type="molecule type" value="Genomic_DNA"/>
</dbReference>
<gene>
    <name evidence="2" type="ORF">BRADI_1g42375v3</name>
</gene>
<dbReference type="AlphaFoldDB" id="A0A2K2DNV7"/>
<feature type="transmembrane region" description="Helical" evidence="1">
    <location>
        <begin position="25"/>
        <end position="46"/>
    </location>
</feature>
<reference evidence="3" key="3">
    <citation type="submission" date="2018-08" db="UniProtKB">
        <authorList>
            <consortium name="EnsemblPlants"/>
        </authorList>
    </citation>
    <scope>IDENTIFICATION</scope>
    <source>
        <strain evidence="3">cv. Bd21</strain>
    </source>
</reference>
<keyword evidence="4" id="KW-1185">Reference proteome</keyword>
<sequence length="124" mass="14059">MQDFRPHLPIKNTANQDVRDRFIHLILYILLPYNLIINLLILYILLPSHVPSMALASSVLSLRRRRYVCRPFCRCAAGPPSAPVERKVSLTPYHVSGRKTPCTHHAHTPSLPTCCQASSLHPAW</sequence>
<dbReference type="Proteomes" id="UP000008810">
    <property type="component" value="Chromosome 1"/>
</dbReference>
<protein>
    <submittedName>
        <fullName evidence="2 3">Uncharacterized protein</fullName>
    </submittedName>
</protein>
<proteinExistence type="predicted"/>
<dbReference type="Gramene" id="PNT75961">
    <property type="protein sequence ID" value="PNT75961"/>
    <property type="gene ID" value="BRADI_1g42375v3"/>
</dbReference>